<dbReference type="Proteomes" id="UP001224392">
    <property type="component" value="Unassembled WGS sequence"/>
</dbReference>
<protein>
    <submittedName>
        <fullName evidence="1">Uncharacterized protein</fullName>
    </submittedName>
</protein>
<comment type="caution">
    <text evidence="1">The sequence shown here is derived from an EMBL/GenBank/DDBJ whole genome shotgun (WGS) entry which is preliminary data.</text>
</comment>
<dbReference type="EMBL" id="BSYJ01000002">
    <property type="protein sequence ID" value="GMG86492.1"/>
    <property type="molecule type" value="Genomic_DNA"/>
</dbReference>
<name>A0ABQ6LWM7_9GAMM</name>
<dbReference type="RefSeq" id="WP_285763025.1">
    <property type="nucleotide sequence ID" value="NZ_BSYJ01000002.1"/>
</dbReference>
<organism evidence="1 2">
    <name type="scientific">Biformimicrobium ophioploci</name>
    <dbReference type="NCBI Taxonomy" id="3036711"/>
    <lineage>
        <taxon>Bacteria</taxon>
        <taxon>Pseudomonadati</taxon>
        <taxon>Pseudomonadota</taxon>
        <taxon>Gammaproteobacteria</taxon>
        <taxon>Cellvibrionales</taxon>
        <taxon>Microbulbiferaceae</taxon>
        <taxon>Biformimicrobium</taxon>
    </lineage>
</organism>
<dbReference type="InterPro" id="IPR009912">
    <property type="entry name" value="DUF1451"/>
</dbReference>
<reference evidence="1 2" key="1">
    <citation type="submission" date="2023-04" db="EMBL/GenBank/DDBJ databases">
        <title>Marinobulbifer ophiurae gen. nov., sp. Nov., isolate from tissue of brittle star Ophioplocus japonicus.</title>
        <authorList>
            <person name="Kawano K."/>
            <person name="Sawayama S."/>
            <person name="Nakagawa S."/>
        </authorList>
    </citation>
    <scope>NUCLEOTIDE SEQUENCE [LARGE SCALE GENOMIC DNA]</scope>
    <source>
        <strain evidence="1 2">NKW57</strain>
    </source>
</reference>
<dbReference type="Pfam" id="PF07295">
    <property type="entry name" value="DUF1451"/>
    <property type="match status" value="1"/>
</dbReference>
<proteinExistence type="predicted"/>
<evidence type="ECO:0000313" key="2">
    <source>
        <dbReference type="Proteomes" id="UP001224392"/>
    </source>
</evidence>
<sequence>MSKKRPEQGDEGLADEVQRDLEKLVKEELGVENLTANKLAFLKAWLKDDAHRAGTYMRELAGELLTLEERTGDWLQGAADPTESAWPSLMYCIKNGLPWALAGEKVGVGEELECMGCGYRATPPVGEPITPCHRCGYGCFRQITGGLTE</sequence>
<accession>A0ABQ6LWM7</accession>
<keyword evidence="2" id="KW-1185">Reference proteome</keyword>
<gene>
    <name evidence="1" type="ORF">MNKW57_08130</name>
</gene>
<evidence type="ECO:0000313" key="1">
    <source>
        <dbReference type="EMBL" id="GMG86492.1"/>
    </source>
</evidence>